<keyword evidence="5" id="KW-1185">Reference proteome</keyword>
<comment type="caution">
    <text evidence="4">The sequence shown here is derived from an EMBL/GenBank/DDBJ whole genome shotgun (WGS) entry which is preliminary data.</text>
</comment>
<sequence>MAPALLTAVSVLLALAGDTSAKSFQLAETIDKDNFFSKFDFLTKGRGHLPFDDNGSFVRYQDKTNARKKNITRIQPNGDIYLGVDHENVIDPTGQGGRDTFRIESQKSYKHGLFIARFSHLPRAVCGTWPAFWTLGDGAWPSPGEIDLYEGWNLNTYNKPTIHVGTPSEVGNCNLDLTEQGARVLAQDCDNIATSHASGQGCQTEEKDNSIWASSTGGIQALLWTNDEIKIYTWPHGTEPDKLDEDEIDTDSWTNPSMHLRSRLCNIDKAFQSQKIMFDIAFCGNPAGTVFWNVPDHVGEETCHAKTKGLTCEAFVAENPSAFKDVNFQIRDIRYFELKPETKSLGSLAMRILPSPAQVPSAVSHPGKSASNASRSDMESAGASTYVTPPSKVGNTTQRIWKFTKQNGVLIGQTPTFRCRFGFEQECHENAVDVDSRNKRSRGFVGTHERPRSLDVEDKRHGRLVEPRASFVDQTPVLEFKLGCDFESR</sequence>
<name>A0A9P8N8I6_9HYPO</name>
<dbReference type="PANTHER" id="PTHR10963:SF24">
    <property type="entry name" value="GLYCOSIDASE C21B10.07-RELATED"/>
    <property type="match status" value="1"/>
</dbReference>
<feature type="region of interest" description="Disordered" evidence="1">
    <location>
        <begin position="358"/>
        <end position="391"/>
    </location>
</feature>
<proteinExistence type="predicted"/>
<dbReference type="EMBL" id="JAIZPD010000001">
    <property type="protein sequence ID" value="KAH0968497.1"/>
    <property type="molecule type" value="Genomic_DNA"/>
</dbReference>
<reference evidence="4" key="1">
    <citation type="submission" date="2021-09" db="EMBL/GenBank/DDBJ databases">
        <title>A high-quality genome of the endoparasitic fungus Hirsutella rhossiliensis with a comparison of Hirsutella genomes reveals transposable elements contributing to genome size variation.</title>
        <authorList>
            <person name="Lin R."/>
            <person name="Jiao Y."/>
            <person name="Sun X."/>
            <person name="Ling J."/>
            <person name="Xie B."/>
            <person name="Cheng X."/>
        </authorList>
    </citation>
    <scope>NUCLEOTIDE SEQUENCE</scope>
    <source>
        <strain evidence="4">HR02</strain>
    </source>
</reference>
<protein>
    <submittedName>
        <fullName evidence="4">Beta-1,3-endoglucanase</fullName>
    </submittedName>
</protein>
<feature type="signal peptide" evidence="2">
    <location>
        <begin position="1"/>
        <end position="21"/>
    </location>
</feature>
<accession>A0A9P8N8I6</accession>
<feature type="chain" id="PRO_5040144694" evidence="2">
    <location>
        <begin position="22"/>
        <end position="489"/>
    </location>
</feature>
<dbReference type="PROSITE" id="PS51762">
    <property type="entry name" value="GH16_2"/>
    <property type="match status" value="1"/>
</dbReference>
<dbReference type="Proteomes" id="UP000824596">
    <property type="component" value="Unassembled WGS sequence"/>
</dbReference>
<dbReference type="InterPro" id="IPR013320">
    <property type="entry name" value="ConA-like_dom_sf"/>
</dbReference>
<feature type="domain" description="GH16" evidence="3">
    <location>
        <begin position="30"/>
        <end position="341"/>
    </location>
</feature>
<dbReference type="GO" id="GO:0004553">
    <property type="term" value="F:hydrolase activity, hydrolyzing O-glycosyl compounds"/>
    <property type="evidence" value="ECO:0007669"/>
    <property type="project" value="InterPro"/>
</dbReference>
<dbReference type="InterPro" id="IPR050546">
    <property type="entry name" value="Glycosyl_Hydrlase_16"/>
</dbReference>
<dbReference type="GeneID" id="68350268"/>
<dbReference type="InterPro" id="IPR000757">
    <property type="entry name" value="Beta-glucanase-like"/>
</dbReference>
<dbReference type="OrthoDB" id="192832at2759"/>
<gene>
    <name evidence="4" type="ORF">HRG_01139</name>
</gene>
<evidence type="ECO:0000256" key="2">
    <source>
        <dbReference type="SAM" id="SignalP"/>
    </source>
</evidence>
<evidence type="ECO:0000313" key="5">
    <source>
        <dbReference type="Proteomes" id="UP000824596"/>
    </source>
</evidence>
<feature type="compositionally biased region" description="Polar residues" evidence="1">
    <location>
        <begin position="382"/>
        <end position="391"/>
    </location>
</feature>
<organism evidence="4 5">
    <name type="scientific">Hirsutella rhossiliensis</name>
    <dbReference type="NCBI Taxonomy" id="111463"/>
    <lineage>
        <taxon>Eukaryota</taxon>
        <taxon>Fungi</taxon>
        <taxon>Dikarya</taxon>
        <taxon>Ascomycota</taxon>
        <taxon>Pezizomycotina</taxon>
        <taxon>Sordariomycetes</taxon>
        <taxon>Hypocreomycetidae</taxon>
        <taxon>Hypocreales</taxon>
        <taxon>Ophiocordycipitaceae</taxon>
        <taxon>Hirsutella</taxon>
    </lineage>
</organism>
<evidence type="ECO:0000313" key="4">
    <source>
        <dbReference type="EMBL" id="KAH0968497.1"/>
    </source>
</evidence>
<dbReference type="RefSeq" id="XP_044726010.1">
    <property type="nucleotide sequence ID" value="XM_044859610.1"/>
</dbReference>
<keyword evidence="2" id="KW-0732">Signal</keyword>
<evidence type="ECO:0000259" key="3">
    <source>
        <dbReference type="PROSITE" id="PS51762"/>
    </source>
</evidence>
<dbReference type="PANTHER" id="PTHR10963">
    <property type="entry name" value="GLYCOSYL HYDROLASE-RELATED"/>
    <property type="match status" value="1"/>
</dbReference>
<dbReference type="AlphaFoldDB" id="A0A9P8N8I6"/>
<dbReference type="SUPFAM" id="SSF49899">
    <property type="entry name" value="Concanavalin A-like lectins/glucanases"/>
    <property type="match status" value="1"/>
</dbReference>
<evidence type="ECO:0000256" key="1">
    <source>
        <dbReference type="SAM" id="MobiDB-lite"/>
    </source>
</evidence>
<dbReference type="GO" id="GO:0009251">
    <property type="term" value="P:glucan catabolic process"/>
    <property type="evidence" value="ECO:0007669"/>
    <property type="project" value="TreeGrafter"/>
</dbReference>
<dbReference type="Pfam" id="PF26113">
    <property type="entry name" value="GH16_XgeA"/>
    <property type="match status" value="1"/>
</dbReference>
<dbReference type="Gene3D" id="2.60.120.200">
    <property type="match status" value="1"/>
</dbReference>